<feature type="chain" id="PRO_5022992783" description="Secreted protein" evidence="1">
    <location>
        <begin position="20"/>
        <end position="75"/>
    </location>
</feature>
<evidence type="ECO:0008006" key="4">
    <source>
        <dbReference type="Google" id="ProtNLM"/>
    </source>
</evidence>
<dbReference type="AlphaFoldDB" id="A0A5B7CIK2"/>
<dbReference type="EMBL" id="VSRR010000053">
    <property type="protein sequence ID" value="MPC09028.1"/>
    <property type="molecule type" value="Genomic_DNA"/>
</dbReference>
<keyword evidence="1" id="KW-0732">Signal</keyword>
<proteinExistence type="predicted"/>
<evidence type="ECO:0000313" key="2">
    <source>
        <dbReference type="EMBL" id="MPC09028.1"/>
    </source>
</evidence>
<dbReference type="Proteomes" id="UP000324222">
    <property type="component" value="Unassembled WGS sequence"/>
</dbReference>
<evidence type="ECO:0000256" key="1">
    <source>
        <dbReference type="SAM" id="SignalP"/>
    </source>
</evidence>
<evidence type="ECO:0000313" key="3">
    <source>
        <dbReference type="Proteomes" id="UP000324222"/>
    </source>
</evidence>
<keyword evidence="3" id="KW-1185">Reference proteome</keyword>
<reference evidence="2 3" key="1">
    <citation type="submission" date="2019-05" db="EMBL/GenBank/DDBJ databases">
        <title>Another draft genome of Portunus trituberculatus and its Hox gene families provides insights of decapod evolution.</title>
        <authorList>
            <person name="Jeong J.-H."/>
            <person name="Song I."/>
            <person name="Kim S."/>
            <person name="Choi T."/>
            <person name="Kim D."/>
            <person name="Ryu S."/>
            <person name="Kim W."/>
        </authorList>
    </citation>
    <scope>NUCLEOTIDE SEQUENCE [LARGE SCALE GENOMIC DNA]</scope>
    <source>
        <tissue evidence="2">Muscle</tissue>
    </source>
</reference>
<feature type="signal peptide" evidence="1">
    <location>
        <begin position="1"/>
        <end position="19"/>
    </location>
</feature>
<sequence length="75" mass="8175">MRKRKIFRLPCCLTRTAVAVVVLVNDDGDDDDDHAASWSSGCVACACSGVKTGWLQYTRRGNSRLAVAFVLRGSQ</sequence>
<organism evidence="2 3">
    <name type="scientific">Portunus trituberculatus</name>
    <name type="common">Swimming crab</name>
    <name type="synonym">Neptunus trituberculatus</name>
    <dbReference type="NCBI Taxonomy" id="210409"/>
    <lineage>
        <taxon>Eukaryota</taxon>
        <taxon>Metazoa</taxon>
        <taxon>Ecdysozoa</taxon>
        <taxon>Arthropoda</taxon>
        <taxon>Crustacea</taxon>
        <taxon>Multicrustacea</taxon>
        <taxon>Malacostraca</taxon>
        <taxon>Eumalacostraca</taxon>
        <taxon>Eucarida</taxon>
        <taxon>Decapoda</taxon>
        <taxon>Pleocyemata</taxon>
        <taxon>Brachyura</taxon>
        <taxon>Eubrachyura</taxon>
        <taxon>Portunoidea</taxon>
        <taxon>Portunidae</taxon>
        <taxon>Portuninae</taxon>
        <taxon>Portunus</taxon>
    </lineage>
</organism>
<name>A0A5B7CIK2_PORTR</name>
<comment type="caution">
    <text evidence="2">The sequence shown here is derived from an EMBL/GenBank/DDBJ whole genome shotgun (WGS) entry which is preliminary data.</text>
</comment>
<gene>
    <name evidence="2" type="ORF">E2C01_001630</name>
</gene>
<protein>
    <recommendedName>
        <fullName evidence="4">Secreted protein</fullName>
    </recommendedName>
</protein>
<accession>A0A5B7CIK2</accession>